<protein>
    <recommendedName>
        <fullName evidence="1">Sporulation stage II protein D amidase enhancer LytB N-terminal domain-containing protein</fullName>
    </recommendedName>
</protein>
<dbReference type="AlphaFoldDB" id="A0A2M7XGY8"/>
<accession>A0A2M7XGY8</accession>
<dbReference type="EMBL" id="PFWT01000001">
    <property type="protein sequence ID" value="PJA47119.1"/>
    <property type="molecule type" value="Genomic_DNA"/>
</dbReference>
<evidence type="ECO:0000259" key="1">
    <source>
        <dbReference type="Pfam" id="PF08486"/>
    </source>
</evidence>
<dbReference type="InterPro" id="IPR013783">
    <property type="entry name" value="Ig-like_fold"/>
</dbReference>
<evidence type="ECO:0000313" key="3">
    <source>
        <dbReference type="Proteomes" id="UP000231263"/>
    </source>
</evidence>
<name>A0A2M7XGY8_9BACT</name>
<organism evidence="2 3">
    <name type="scientific">Candidatus Uhrbacteria bacterium CG_4_9_14_3_um_filter_41_35</name>
    <dbReference type="NCBI Taxonomy" id="1975034"/>
    <lineage>
        <taxon>Bacteria</taxon>
        <taxon>Candidatus Uhriibacteriota</taxon>
    </lineage>
</organism>
<evidence type="ECO:0000313" key="2">
    <source>
        <dbReference type="EMBL" id="PJA47119.1"/>
    </source>
</evidence>
<dbReference type="Proteomes" id="UP000231263">
    <property type="component" value="Unassembled WGS sequence"/>
</dbReference>
<sequence>MHKLLEVRKTFSRSLFNLLLGLFLVNLLPVTVNAYSGGTYATLPVSISGGGQLTMEPGERRVITTEFKNTGDLTWHNYGPGYISIYTYGPKYRRSVLDSGKWMSASQLLPPVQKDIAPGAVATVSFEIQAPTEVGVYDETFKLASEDRSWVDGGEFTLHVNVAEKTVEVASETPTQTEVAGDTTAGYEAELTVTSASKIKILAGKSILFTAVFKNTGSQTWANFGLVTPDVQLASAGSDFEHPSWNGAHLAYLDGQFIQPGETAVINFSMTAPVTNGLHTARFQLEANGVDVPGGVLEIPVEVTGGSPEIASAPVKENLPPAIQMINQPNIRVGVLIVDDEVQNKINITSHETDFVIKDTNGNLLAQLKKDQLVTAYFDNLRYYFDAGRGVEQSSYGLRFEPVIPGAVMSIENFDRRLTRGAVYADNTFRGVLEYRYNEAKNREWVINELPIEFYLRGLAETSDDHPVEMNRAQVLVARTYAYYYMIREGKRASEFMDLNSTPSDQLYQGYGREARAPLITRAVMDTAGQIVTYNKEVVITPYYARSNGATKDWSAVWWGDQPYAKSVVVACDVGKTEWGHGVGMPQSGANCLAKDGMTFDQIVKYFFTGVEIYKKWN</sequence>
<comment type="caution">
    <text evidence="2">The sequence shown here is derived from an EMBL/GenBank/DDBJ whole genome shotgun (WGS) entry which is preliminary data.</text>
</comment>
<dbReference type="Gene3D" id="2.60.40.10">
    <property type="entry name" value="Immunoglobulins"/>
    <property type="match status" value="2"/>
</dbReference>
<dbReference type="Pfam" id="PF08486">
    <property type="entry name" value="SpoIID"/>
    <property type="match status" value="1"/>
</dbReference>
<feature type="domain" description="Sporulation stage II protein D amidase enhancer LytB N-terminal" evidence="1">
    <location>
        <begin position="442"/>
        <end position="534"/>
    </location>
</feature>
<reference evidence="3" key="1">
    <citation type="submission" date="2017-09" db="EMBL/GenBank/DDBJ databases">
        <title>Depth-based differentiation of microbial function through sediment-hosted aquifers and enrichment of novel symbionts in the deep terrestrial subsurface.</title>
        <authorList>
            <person name="Probst A.J."/>
            <person name="Ladd B."/>
            <person name="Jarett J.K."/>
            <person name="Geller-Mcgrath D.E."/>
            <person name="Sieber C.M.K."/>
            <person name="Emerson J.B."/>
            <person name="Anantharaman K."/>
            <person name="Thomas B.C."/>
            <person name="Malmstrom R."/>
            <person name="Stieglmeier M."/>
            <person name="Klingl A."/>
            <person name="Woyke T."/>
            <person name="Ryan C.M."/>
            <person name="Banfield J.F."/>
        </authorList>
    </citation>
    <scope>NUCLEOTIDE SEQUENCE [LARGE SCALE GENOMIC DNA]</scope>
</reference>
<proteinExistence type="predicted"/>
<gene>
    <name evidence="2" type="ORF">CO173_00035</name>
</gene>
<dbReference type="InterPro" id="IPR013693">
    <property type="entry name" value="SpoIID/LytB_N"/>
</dbReference>